<dbReference type="PANTHER" id="PTHR11661:SF1">
    <property type="entry name" value="LARGE RIBOSOMAL SUBUNIT PROTEIN UL11M"/>
    <property type="match status" value="1"/>
</dbReference>
<dbReference type="Proteomes" id="UP000677913">
    <property type="component" value="Unassembled WGS sequence"/>
</dbReference>
<comment type="caution">
    <text evidence="12">The sequence shown here is derived from an EMBL/GenBank/DDBJ whole genome shotgun (WGS) entry which is preliminary data.</text>
</comment>
<feature type="domain" description="Large ribosomal subunit protein uL11 N-terminal" evidence="11">
    <location>
        <begin position="11"/>
        <end position="68"/>
    </location>
</feature>
<dbReference type="NCBIfam" id="TIGR01632">
    <property type="entry name" value="L11_bact"/>
    <property type="match status" value="1"/>
</dbReference>
<comment type="similarity">
    <text evidence="1 7 8">Belongs to the universal ribosomal protein uL11 family.</text>
</comment>
<dbReference type="PROSITE" id="PS00359">
    <property type="entry name" value="RIBOSOMAL_L11"/>
    <property type="match status" value="1"/>
</dbReference>
<name>A0A8J7WQ66_9ACTN</name>
<dbReference type="EMBL" id="JAGSXH010000085">
    <property type="protein sequence ID" value="MBS2965478.1"/>
    <property type="molecule type" value="Genomic_DNA"/>
</dbReference>
<dbReference type="GO" id="GO:0070180">
    <property type="term" value="F:large ribosomal subunit rRNA binding"/>
    <property type="evidence" value="ECO:0007669"/>
    <property type="project" value="UniProtKB-UniRule"/>
</dbReference>
<evidence type="ECO:0000256" key="2">
    <source>
        <dbReference type="ARBA" id="ARBA00022481"/>
    </source>
</evidence>
<evidence type="ECO:0000256" key="8">
    <source>
        <dbReference type="RuleBase" id="RU003978"/>
    </source>
</evidence>
<dbReference type="RefSeq" id="WP_211469835.1">
    <property type="nucleotide sequence ID" value="NZ_JAGSXH010000085.1"/>
</dbReference>
<dbReference type="CDD" id="cd00349">
    <property type="entry name" value="Ribosomal_L11"/>
    <property type="match status" value="1"/>
</dbReference>
<dbReference type="InterPro" id="IPR020784">
    <property type="entry name" value="Ribosomal_uL11_N"/>
</dbReference>
<comment type="PTM">
    <text evidence="7 9">One or more lysine residues are methylated.</text>
</comment>
<organism evidence="12 13">
    <name type="scientific">Actinocrinis puniceicyclus</name>
    <dbReference type="NCBI Taxonomy" id="977794"/>
    <lineage>
        <taxon>Bacteria</taxon>
        <taxon>Bacillati</taxon>
        <taxon>Actinomycetota</taxon>
        <taxon>Actinomycetes</taxon>
        <taxon>Catenulisporales</taxon>
        <taxon>Actinospicaceae</taxon>
        <taxon>Actinocrinis</taxon>
    </lineage>
</organism>
<evidence type="ECO:0000256" key="4">
    <source>
        <dbReference type="ARBA" id="ARBA00022884"/>
    </source>
</evidence>
<dbReference type="Pfam" id="PF00298">
    <property type="entry name" value="Ribosomal_L11"/>
    <property type="match status" value="1"/>
</dbReference>
<evidence type="ECO:0000313" key="12">
    <source>
        <dbReference type="EMBL" id="MBS2965478.1"/>
    </source>
</evidence>
<dbReference type="GO" id="GO:0003735">
    <property type="term" value="F:structural constituent of ribosome"/>
    <property type="evidence" value="ECO:0007669"/>
    <property type="project" value="InterPro"/>
</dbReference>
<evidence type="ECO:0000259" key="10">
    <source>
        <dbReference type="Pfam" id="PF00298"/>
    </source>
</evidence>
<dbReference type="SUPFAM" id="SSF46906">
    <property type="entry name" value="Ribosomal protein L11, C-terminal domain"/>
    <property type="match status" value="1"/>
</dbReference>
<keyword evidence="6 7" id="KW-0687">Ribonucleoprotein</keyword>
<comment type="function">
    <text evidence="7 9">Forms part of the ribosomal stalk which helps the ribosome interact with GTP-bound translation factors.</text>
</comment>
<evidence type="ECO:0000313" key="13">
    <source>
        <dbReference type="Proteomes" id="UP000677913"/>
    </source>
</evidence>
<keyword evidence="3 7" id="KW-0699">rRNA-binding</keyword>
<dbReference type="PANTHER" id="PTHR11661">
    <property type="entry name" value="60S RIBOSOMAL PROTEIN L12"/>
    <property type="match status" value="1"/>
</dbReference>
<dbReference type="FunFam" id="1.10.10.250:FF:000001">
    <property type="entry name" value="50S ribosomal protein L11"/>
    <property type="match status" value="1"/>
</dbReference>
<evidence type="ECO:0000256" key="5">
    <source>
        <dbReference type="ARBA" id="ARBA00022980"/>
    </source>
</evidence>
<evidence type="ECO:0000256" key="7">
    <source>
        <dbReference type="HAMAP-Rule" id="MF_00736"/>
    </source>
</evidence>
<keyword evidence="2 7" id="KW-0488">Methylation</keyword>
<dbReference type="SUPFAM" id="SSF54747">
    <property type="entry name" value="Ribosomal L11/L12e N-terminal domain"/>
    <property type="match status" value="1"/>
</dbReference>
<reference evidence="12" key="1">
    <citation type="submission" date="2021-04" db="EMBL/GenBank/DDBJ databases">
        <title>Genome based classification of Actinospica acidithermotolerans sp. nov., an actinobacterium isolated from an Indonesian hot spring.</title>
        <authorList>
            <person name="Kusuma A.B."/>
            <person name="Putra K.E."/>
            <person name="Nafisah S."/>
            <person name="Loh J."/>
            <person name="Nouioui I."/>
            <person name="Goodfellow M."/>
        </authorList>
    </citation>
    <scope>NUCLEOTIDE SEQUENCE</scope>
    <source>
        <strain evidence="12">DSM 45618</strain>
    </source>
</reference>
<evidence type="ECO:0000256" key="6">
    <source>
        <dbReference type="ARBA" id="ARBA00023274"/>
    </source>
</evidence>
<dbReference type="InterPro" id="IPR036769">
    <property type="entry name" value="Ribosomal_uL11_C_sf"/>
</dbReference>
<proteinExistence type="inferred from homology"/>
<dbReference type="InterPro" id="IPR020783">
    <property type="entry name" value="Ribosomal_uL11_C"/>
</dbReference>
<dbReference type="FunFam" id="3.30.1550.10:FF:000001">
    <property type="entry name" value="50S ribosomal protein L11"/>
    <property type="match status" value="1"/>
</dbReference>
<dbReference type="Gene3D" id="1.10.10.250">
    <property type="entry name" value="Ribosomal protein L11, C-terminal domain"/>
    <property type="match status" value="1"/>
</dbReference>
<dbReference type="InterPro" id="IPR006519">
    <property type="entry name" value="Ribosomal_uL11_bac-typ"/>
</dbReference>
<evidence type="ECO:0000259" key="11">
    <source>
        <dbReference type="Pfam" id="PF03946"/>
    </source>
</evidence>
<dbReference type="Gene3D" id="3.30.1550.10">
    <property type="entry name" value="Ribosomal protein L11/L12, N-terminal domain"/>
    <property type="match status" value="1"/>
</dbReference>
<gene>
    <name evidence="7 12" type="primary">rplK</name>
    <name evidence="12" type="ORF">KGA66_20670</name>
</gene>
<dbReference type="AlphaFoldDB" id="A0A8J7WQ66"/>
<dbReference type="SMART" id="SM00649">
    <property type="entry name" value="RL11"/>
    <property type="match status" value="1"/>
</dbReference>
<dbReference type="InterPro" id="IPR000911">
    <property type="entry name" value="Ribosomal_uL11"/>
</dbReference>
<dbReference type="InterPro" id="IPR020785">
    <property type="entry name" value="Ribosomal_uL11_CS"/>
</dbReference>
<protein>
    <recommendedName>
        <fullName evidence="7">Large ribosomal subunit protein uL11</fullName>
    </recommendedName>
</protein>
<keyword evidence="13" id="KW-1185">Reference proteome</keyword>
<keyword evidence="5 7" id="KW-0689">Ribosomal protein</keyword>
<dbReference type="GO" id="GO:0022625">
    <property type="term" value="C:cytosolic large ribosomal subunit"/>
    <property type="evidence" value="ECO:0007669"/>
    <property type="project" value="TreeGrafter"/>
</dbReference>
<accession>A0A8J7WQ66</accession>
<dbReference type="Pfam" id="PF03946">
    <property type="entry name" value="Ribosomal_L11_N"/>
    <property type="match status" value="1"/>
</dbReference>
<evidence type="ECO:0000256" key="3">
    <source>
        <dbReference type="ARBA" id="ARBA00022730"/>
    </source>
</evidence>
<evidence type="ECO:0000256" key="9">
    <source>
        <dbReference type="RuleBase" id="RU003979"/>
    </source>
</evidence>
<comment type="subunit">
    <text evidence="7">Part of the ribosomal stalk of the 50S ribosomal subunit. Interacts with L10 and the large rRNA to form the base of the stalk. L10 forms an elongated spine to which L12 dimers bind in a sequential fashion forming a multimeric L10(L12)X complex.</text>
</comment>
<feature type="domain" description="Large ribosomal subunit protein uL11 C-terminal" evidence="10">
    <location>
        <begin position="73"/>
        <end position="141"/>
    </location>
</feature>
<dbReference type="GO" id="GO:0006412">
    <property type="term" value="P:translation"/>
    <property type="evidence" value="ECO:0007669"/>
    <property type="project" value="UniProtKB-UniRule"/>
</dbReference>
<sequence>MPPKKKLAAIIKLQIKAGMANPAPPVGPALGQHGVNIMEFCKQYNAATEAQRGQIVPVEISVFEDRSFTFVTKTPPAARLILKAAGLDKGSAVPHKTKVGTLTQAQVREIAQMKLEDLNANDLDAAAKIIAGTARSMGVTVQD</sequence>
<dbReference type="InterPro" id="IPR036796">
    <property type="entry name" value="Ribosomal_uL11_N_sf"/>
</dbReference>
<keyword evidence="4 7" id="KW-0694">RNA-binding</keyword>
<dbReference type="HAMAP" id="MF_00736">
    <property type="entry name" value="Ribosomal_uL11"/>
    <property type="match status" value="1"/>
</dbReference>
<evidence type="ECO:0000256" key="1">
    <source>
        <dbReference type="ARBA" id="ARBA00010537"/>
    </source>
</evidence>